<gene>
    <name evidence="1" type="ORF">LCGC14_0807850</name>
</gene>
<protein>
    <recommendedName>
        <fullName evidence="2">F5/8 type C domain-containing protein</fullName>
    </recommendedName>
</protein>
<sequence length="155" mass="17404">MTFKDLPVKQARLPESAQIWDNSDHQFITAYRKDFKRQKTIKLINAITFNDVTTSKTGISFEVPAYANALILIKNDVTNSPTDFLITIQFSDNNVDWYDYVMGPFGDLRYVTAQGDLNQCLELPVLAPFMRAKIVATGTTSSATFKITLKALLNG</sequence>
<proteinExistence type="predicted"/>
<name>A0A0F9S7N2_9ZZZZ</name>
<reference evidence="1" key="1">
    <citation type="journal article" date="2015" name="Nature">
        <title>Complex archaea that bridge the gap between prokaryotes and eukaryotes.</title>
        <authorList>
            <person name="Spang A."/>
            <person name="Saw J.H."/>
            <person name="Jorgensen S.L."/>
            <person name="Zaremba-Niedzwiedzka K."/>
            <person name="Martijn J."/>
            <person name="Lind A.E."/>
            <person name="van Eijk R."/>
            <person name="Schleper C."/>
            <person name="Guy L."/>
            <person name="Ettema T.J."/>
        </authorList>
    </citation>
    <scope>NUCLEOTIDE SEQUENCE</scope>
</reference>
<evidence type="ECO:0008006" key="2">
    <source>
        <dbReference type="Google" id="ProtNLM"/>
    </source>
</evidence>
<comment type="caution">
    <text evidence="1">The sequence shown here is derived from an EMBL/GenBank/DDBJ whole genome shotgun (WGS) entry which is preliminary data.</text>
</comment>
<accession>A0A0F9S7N2</accession>
<dbReference type="EMBL" id="LAZR01002211">
    <property type="protein sequence ID" value="KKN33016.1"/>
    <property type="molecule type" value="Genomic_DNA"/>
</dbReference>
<evidence type="ECO:0000313" key="1">
    <source>
        <dbReference type="EMBL" id="KKN33016.1"/>
    </source>
</evidence>
<organism evidence="1">
    <name type="scientific">marine sediment metagenome</name>
    <dbReference type="NCBI Taxonomy" id="412755"/>
    <lineage>
        <taxon>unclassified sequences</taxon>
        <taxon>metagenomes</taxon>
        <taxon>ecological metagenomes</taxon>
    </lineage>
</organism>
<dbReference type="AlphaFoldDB" id="A0A0F9S7N2"/>